<keyword evidence="2" id="KW-1185">Reference proteome</keyword>
<evidence type="ECO:0000313" key="2">
    <source>
        <dbReference type="Proteomes" id="UP000179807"/>
    </source>
</evidence>
<gene>
    <name evidence="1" type="ORF">TRFO_32725</name>
</gene>
<accession>A0A1J4JNA2</accession>
<sequence>MDQDMINPADLAYQIYQDRKHEAEIWHQEQKNIIDEATSEKKEEILKEYKETYETAKDKILRRIFTQFSQLMKDHVHTITEYATRNEEVSKLFVYLVENSDRYKSKVPKVTINSKTTPFDEDNGLIMSLLRESGETPEKMTIWSDGTLFHNGKFYSAKDNIKLVNKKGEIKPMKIILITKTQLVAETTVEKLIITPQDMLMERYNIL</sequence>
<reference evidence="1" key="1">
    <citation type="submission" date="2016-10" db="EMBL/GenBank/DDBJ databases">
        <authorList>
            <person name="Benchimol M."/>
            <person name="Almeida L.G."/>
            <person name="Vasconcelos A.T."/>
            <person name="Perreira-Neves A."/>
            <person name="Rosa I.A."/>
            <person name="Tasca T."/>
            <person name="Bogo M.R."/>
            <person name="de Souza W."/>
        </authorList>
    </citation>
    <scope>NUCLEOTIDE SEQUENCE [LARGE SCALE GENOMIC DNA]</scope>
    <source>
        <strain evidence="1">K</strain>
    </source>
</reference>
<dbReference type="VEuPathDB" id="TrichDB:TRFO_32725"/>
<organism evidence="1 2">
    <name type="scientific">Tritrichomonas foetus</name>
    <dbReference type="NCBI Taxonomy" id="1144522"/>
    <lineage>
        <taxon>Eukaryota</taxon>
        <taxon>Metamonada</taxon>
        <taxon>Parabasalia</taxon>
        <taxon>Tritrichomonadida</taxon>
        <taxon>Tritrichomonadidae</taxon>
        <taxon>Tritrichomonas</taxon>
    </lineage>
</organism>
<dbReference type="AlphaFoldDB" id="A0A1J4JNA2"/>
<proteinExistence type="predicted"/>
<dbReference type="EMBL" id="MLAK01000948">
    <property type="protein sequence ID" value="OHT00607.1"/>
    <property type="molecule type" value="Genomic_DNA"/>
</dbReference>
<protein>
    <submittedName>
        <fullName evidence="1">Uncharacterized protein</fullName>
    </submittedName>
</protein>
<evidence type="ECO:0000313" key="1">
    <source>
        <dbReference type="EMBL" id="OHT00607.1"/>
    </source>
</evidence>
<comment type="caution">
    <text evidence="1">The sequence shown here is derived from an EMBL/GenBank/DDBJ whole genome shotgun (WGS) entry which is preliminary data.</text>
</comment>
<name>A0A1J4JNA2_9EUKA</name>
<dbReference type="Proteomes" id="UP000179807">
    <property type="component" value="Unassembled WGS sequence"/>
</dbReference>
<dbReference type="RefSeq" id="XP_068353743.1">
    <property type="nucleotide sequence ID" value="XM_068508653.1"/>
</dbReference>
<dbReference type="GeneID" id="94843357"/>